<reference evidence="1" key="1">
    <citation type="journal article" date="2015" name="Nature">
        <title>Complex archaea that bridge the gap between prokaryotes and eukaryotes.</title>
        <authorList>
            <person name="Spang A."/>
            <person name="Saw J.H."/>
            <person name="Jorgensen S.L."/>
            <person name="Zaremba-Niedzwiedzka K."/>
            <person name="Martijn J."/>
            <person name="Lind A.E."/>
            <person name="van Eijk R."/>
            <person name="Schleper C."/>
            <person name="Guy L."/>
            <person name="Ettema T.J."/>
        </authorList>
    </citation>
    <scope>NUCLEOTIDE SEQUENCE</scope>
</reference>
<protein>
    <submittedName>
        <fullName evidence="1">Uncharacterized protein</fullName>
    </submittedName>
</protein>
<dbReference type="AlphaFoldDB" id="A0A0F9PJX9"/>
<proteinExistence type="predicted"/>
<name>A0A0F9PJX9_9ZZZZ</name>
<dbReference type="EMBL" id="LAZR01002400">
    <property type="protein sequence ID" value="KKN30509.1"/>
    <property type="molecule type" value="Genomic_DNA"/>
</dbReference>
<evidence type="ECO:0000313" key="1">
    <source>
        <dbReference type="EMBL" id="KKN30509.1"/>
    </source>
</evidence>
<organism evidence="1">
    <name type="scientific">marine sediment metagenome</name>
    <dbReference type="NCBI Taxonomy" id="412755"/>
    <lineage>
        <taxon>unclassified sequences</taxon>
        <taxon>metagenomes</taxon>
        <taxon>ecological metagenomes</taxon>
    </lineage>
</organism>
<gene>
    <name evidence="1" type="ORF">LCGC14_0833340</name>
</gene>
<accession>A0A0F9PJX9</accession>
<sequence length="85" mass="10102">MSITMPDGRKITVREWLFITPAMLADESKGWNRIIDSKIVRKLRKRLKKVENQIRSAQCRGIVVHCRHRFTPHGKHRILAWREVT</sequence>
<comment type="caution">
    <text evidence="1">The sequence shown here is derived from an EMBL/GenBank/DDBJ whole genome shotgun (WGS) entry which is preliminary data.</text>
</comment>